<comment type="caution">
    <text evidence="1">The sequence shown here is derived from an EMBL/GenBank/DDBJ whole genome shotgun (WGS) entry which is preliminary data.</text>
</comment>
<dbReference type="EMBL" id="BPLR01006664">
    <property type="protein sequence ID" value="GIY11597.1"/>
    <property type="molecule type" value="Genomic_DNA"/>
</dbReference>
<organism evidence="1 2">
    <name type="scientific">Caerostris extrusa</name>
    <name type="common">Bark spider</name>
    <name type="synonym">Caerostris bankana</name>
    <dbReference type="NCBI Taxonomy" id="172846"/>
    <lineage>
        <taxon>Eukaryota</taxon>
        <taxon>Metazoa</taxon>
        <taxon>Ecdysozoa</taxon>
        <taxon>Arthropoda</taxon>
        <taxon>Chelicerata</taxon>
        <taxon>Arachnida</taxon>
        <taxon>Araneae</taxon>
        <taxon>Araneomorphae</taxon>
        <taxon>Entelegynae</taxon>
        <taxon>Araneoidea</taxon>
        <taxon>Araneidae</taxon>
        <taxon>Caerostris</taxon>
    </lineage>
</organism>
<protein>
    <submittedName>
        <fullName evidence="1">Uncharacterized protein</fullName>
    </submittedName>
</protein>
<proteinExistence type="predicted"/>
<evidence type="ECO:0000313" key="1">
    <source>
        <dbReference type="EMBL" id="GIY11597.1"/>
    </source>
</evidence>
<accession>A0AAV4QTZ5</accession>
<dbReference type="Proteomes" id="UP001054945">
    <property type="component" value="Unassembled WGS sequence"/>
</dbReference>
<dbReference type="AlphaFoldDB" id="A0AAV4QTZ5"/>
<name>A0AAV4QTZ5_CAEEX</name>
<sequence length="93" mass="10675">MYAALHYNIKFALKSVLSSSENLSERKRATNSNGFNVSHKHKRMTLNNNVSSSFPVNKIYSSELSHITTDNNRQISSEDKPAKEFQKFRLQIV</sequence>
<keyword evidence="2" id="KW-1185">Reference proteome</keyword>
<gene>
    <name evidence="1" type="ORF">CEXT_529891</name>
</gene>
<evidence type="ECO:0000313" key="2">
    <source>
        <dbReference type="Proteomes" id="UP001054945"/>
    </source>
</evidence>
<reference evidence="1 2" key="1">
    <citation type="submission" date="2021-06" db="EMBL/GenBank/DDBJ databases">
        <title>Caerostris extrusa draft genome.</title>
        <authorList>
            <person name="Kono N."/>
            <person name="Arakawa K."/>
        </authorList>
    </citation>
    <scope>NUCLEOTIDE SEQUENCE [LARGE SCALE GENOMIC DNA]</scope>
</reference>